<keyword evidence="2" id="KW-0255">Endonuclease</keyword>
<evidence type="ECO:0000313" key="2">
    <source>
        <dbReference type="EMBL" id="MBD2151192.1"/>
    </source>
</evidence>
<dbReference type="GO" id="GO:0004519">
    <property type="term" value="F:endonuclease activity"/>
    <property type="evidence" value="ECO:0007669"/>
    <property type="project" value="UniProtKB-KW"/>
</dbReference>
<organism evidence="2 3">
    <name type="scientific">Pseudanabaena cinerea FACHB-1277</name>
    <dbReference type="NCBI Taxonomy" id="2949581"/>
    <lineage>
        <taxon>Bacteria</taxon>
        <taxon>Bacillati</taxon>
        <taxon>Cyanobacteriota</taxon>
        <taxon>Cyanophyceae</taxon>
        <taxon>Pseudanabaenales</taxon>
        <taxon>Pseudanabaenaceae</taxon>
        <taxon>Pseudanabaena</taxon>
        <taxon>Pseudanabaena cinerea</taxon>
    </lineage>
</organism>
<accession>A0A926Z6Z8</accession>
<name>A0A926Z6Z8_9CYAN</name>
<dbReference type="Proteomes" id="UP000631421">
    <property type="component" value="Unassembled WGS sequence"/>
</dbReference>
<protein>
    <submittedName>
        <fullName evidence="2">Uma2 family endonuclease</fullName>
    </submittedName>
</protein>
<dbReference type="PANTHER" id="PTHR34107:SF2">
    <property type="entry name" value="SLL0888 PROTEIN"/>
    <property type="match status" value="1"/>
</dbReference>
<keyword evidence="2" id="KW-0378">Hydrolase</keyword>
<evidence type="ECO:0000313" key="3">
    <source>
        <dbReference type="Proteomes" id="UP000631421"/>
    </source>
</evidence>
<gene>
    <name evidence="2" type="ORF">H6F44_13830</name>
</gene>
<dbReference type="AlphaFoldDB" id="A0A926Z6Z8"/>
<keyword evidence="2" id="KW-0540">Nuclease</keyword>
<dbReference type="EMBL" id="JACJPY010000045">
    <property type="protein sequence ID" value="MBD2151192.1"/>
    <property type="molecule type" value="Genomic_DNA"/>
</dbReference>
<feature type="domain" description="Putative restriction endonuclease" evidence="1">
    <location>
        <begin position="11"/>
        <end position="180"/>
    </location>
</feature>
<dbReference type="InterPro" id="IPR011335">
    <property type="entry name" value="Restrct_endonuc-II-like"/>
</dbReference>
<dbReference type="CDD" id="cd06260">
    <property type="entry name" value="DUF820-like"/>
    <property type="match status" value="1"/>
</dbReference>
<comment type="caution">
    <text evidence="2">The sequence shown here is derived from an EMBL/GenBank/DDBJ whole genome shotgun (WGS) entry which is preliminary data.</text>
</comment>
<dbReference type="InterPro" id="IPR008538">
    <property type="entry name" value="Uma2"/>
</dbReference>
<keyword evidence="3" id="KW-1185">Reference proteome</keyword>
<sequence>MTITTVRKLTFEEYLNYDDGTDKRYEFNDGELVEMTPPIGLHERIVAFLCFCLTLETKQKAYTYRVRSNGVEIWTGKRTRRPDVCVLSKQQELDILRKAAILFAPPLLVIEVVSPDYRHVDRQEKLHEYQNMGIQEYWIVDAELGKVSIFSMVQGTYQEAVFDLGQKIISPTFVDMQLTVDDILNAD</sequence>
<dbReference type="Pfam" id="PF05685">
    <property type="entry name" value="Uma2"/>
    <property type="match status" value="1"/>
</dbReference>
<evidence type="ECO:0000259" key="1">
    <source>
        <dbReference type="Pfam" id="PF05685"/>
    </source>
</evidence>
<reference evidence="2" key="2">
    <citation type="submission" date="2020-08" db="EMBL/GenBank/DDBJ databases">
        <authorList>
            <person name="Chen M."/>
            <person name="Teng W."/>
            <person name="Zhao L."/>
            <person name="Hu C."/>
            <person name="Zhou Y."/>
            <person name="Han B."/>
            <person name="Song L."/>
            <person name="Shu W."/>
        </authorList>
    </citation>
    <scope>NUCLEOTIDE SEQUENCE</scope>
    <source>
        <strain evidence="2">FACHB-1277</strain>
    </source>
</reference>
<proteinExistence type="predicted"/>
<dbReference type="Gene3D" id="3.90.1570.10">
    <property type="entry name" value="tt1808, chain A"/>
    <property type="match status" value="1"/>
</dbReference>
<dbReference type="SUPFAM" id="SSF52980">
    <property type="entry name" value="Restriction endonuclease-like"/>
    <property type="match status" value="1"/>
</dbReference>
<reference evidence="2" key="1">
    <citation type="journal article" date="2015" name="ISME J.">
        <title>Draft Genome Sequence of Streptomyces incarnatus NRRL8089, which Produces the Nucleoside Antibiotic Sinefungin.</title>
        <authorList>
            <person name="Oshima K."/>
            <person name="Hattori M."/>
            <person name="Shimizu H."/>
            <person name="Fukuda K."/>
            <person name="Nemoto M."/>
            <person name="Inagaki K."/>
            <person name="Tamura T."/>
        </authorList>
    </citation>
    <scope>NUCLEOTIDE SEQUENCE</scope>
    <source>
        <strain evidence="2">FACHB-1277</strain>
    </source>
</reference>
<dbReference type="PANTHER" id="PTHR34107">
    <property type="entry name" value="SLL0198 PROTEIN-RELATED"/>
    <property type="match status" value="1"/>
</dbReference>
<dbReference type="InterPro" id="IPR012296">
    <property type="entry name" value="Nuclease_put_TT1808"/>
</dbReference>
<dbReference type="RefSeq" id="WP_190351610.1">
    <property type="nucleotide sequence ID" value="NZ_JACJPY010000045.1"/>
</dbReference>